<comment type="caution">
    <text evidence="1">The sequence shown here is derived from an EMBL/GenBank/DDBJ whole genome shotgun (WGS) entry which is preliminary data.</text>
</comment>
<name>A0ABV1RQ34_9BACT</name>
<evidence type="ECO:0000313" key="1">
    <source>
        <dbReference type="EMBL" id="MER2996476.1"/>
    </source>
</evidence>
<dbReference type="Proteomes" id="UP001476807">
    <property type="component" value="Unassembled WGS sequence"/>
</dbReference>
<evidence type="ECO:0000313" key="2">
    <source>
        <dbReference type="Proteomes" id="UP001476807"/>
    </source>
</evidence>
<organism evidence="1 2">
    <name type="scientific">Pontibacter populi</name>
    <dbReference type="NCBI Taxonomy" id="890055"/>
    <lineage>
        <taxon>Bacteria</taxon>
        <taxon>Pseudomonadati</taxon>
        <taxon>Bacteroidota</taxon>
        <taxon>Cytophagia</taxon>
        <taxon>Cytophagales</taxon>
        <taxon>Hymenobacteraceae</taxon>
        <taxon>Pontibacter</taxon>
    </lineage>
</organism>
<accession>A0ABV1RQ34</accession>
<sequence length="244" mass="27643">MKDKPIAAKIILPLANEKDTGEEFLGLSGTLYRQNLIYAEPRELRKVGGTLELTVTFQDFGSFQSWENSPDVVEYWSEKFNCVLTSSPKTVEESDVIIDVDETENCSCNSSAFYLLYGRSLQFTNELVCGTCLGQIPYSSIPAFIEIENWQRHYQRVYLNWLESSFFEKEAYKELTNYKKGKLNTEGEKIRKQLSEHFGIPVYINLFVDQPDANHSCLICGGKGVSSGLKTPSSICENCNTAFN</sequence>
<dbReference type="EMBL" id="JBEOKT010000002">
    <property type="protein sequence ID" value="MER2996476.1"/>
    <property type="molecule type" value="Genomic_DNA"/>
</dbReference>
<dbReference type="RefSeq" id="WP_350410785.1">
    <property type="nucleotide sequence ID" value="NZ_JBEOKT010000002.1"/>
</dbReference>
<dbReference type="Pfam" id="PF10071">
    <property type="entry name" value="DUF2310"/>
    <property type="match status" value="1"/>
</dbReference>
<reference evidence="1 2" key="1">
    <citation type="submission" date="2024-06" db="EMBL/GenBank/DDBJ databases">
        <title>Pontibacter populi HYL7-15.</title>
        <authorList>
            <person name="Kim M.K."/>
        </authorList>
    </citation>
    <scope>NUCLEOTIDE SEQUENCE [LARGE SCALE GENOMIC DNA]</scope>
    <source>
        <strain evidence="1 2">HYL7-15</strain>
    </source>
</reference>
<dbReference type="InterPro" id="IPR016908">
    <property type="entry name" value="UCP029037"/>
</dbReference>
<proteinExistence type="predicted"/>
<protein>
    <submittedName>
        <fullName evidence="1">DUF2310 family Zn-ribbon-containing protein</fullName>
    </submittedName>
</protein>
<keyword evidence="2" id="KW-1185">Reference proteome</keyword>
<gene>
    <name evidence="1" type="ORF">ABS362_02905</name>
</gene>